<dbReference type="EMBL" id="BMAV01017655">
    <property type="protein sequence ID" value="GFY69493.1"/>
    <property type="molecule type" value="Genomic_DNA"/>
</dbReference>
<evidence type="ECO:0000313" key="2">
    <source>
        <dbReference type="Proteomes" id="UP000886998"/>
    </source>
</evidence>
<comment type="caution">
    <text evidence="1">The sequence shown here is derived from an EMBL/GenBank/DDBJ whole genome shotgun (WGS) entry which is preliminary data.</text>
</comment>
<keyword evidence="2" id="KW-1185">Reference proteome</keyword>
<gene>
    <name evidence="1" type="ORF">TNIN_190251</name>
</gene>
<organism evidence="1 2">
    <name type="scientific">Trichonephila inaurata madagascariensis</name>
    <dbReference type="NCBI Taxonomy" id="2747483"/>
    <lineage>
        <taxon>Eukaryota</taxon>
        <taxon>Metazoa</taxon>
        <taxon>Ecdysozoa</taxon>
        <taxon>Arthropoda</taxon>
        <taxon>Chelicerata</taxon>
        <taxon>Arachnida</taxon>
        <taxon>Araneae</taxon>
        <taxon>Araneomorphae</taxon>
        <taxon>Entelegynae</taxon>
        <taxon>Araneoidea</taxon>
        <taxon>Nephilidae</taxon>
        <taxon>Trichonephila</taxon>
        <taxon>Trichonephila inaurata</taxon>
    </lineage>
</organism>
<sequence>ADEDETKECKQTILGQGRKNWVEPVEEVPDFRLRHSVLLKRCRRGYE</sequence>
<protein>
    <submittedName>
        <fullName evidence="1">Uncharacterized protein</fullName>
    </submittedName>
</protein>
<proteinExistence type="predicted"/>
<accession>A0A8X6YF16</accession>
<dbReference type="AlphaFoldDB" id="A0A8X6YF16"/>
<dbReference type="Proteomes" id="UP000886998">
    <property type="component" value="Unassembled WGS sequence"/>
</dbReference>
<evidence type="ECO:0000313" key="1">
    <source>
        <dbReference type="EMBL" id="GFY69493.1"/>
    </source>
</evidence>
<reference evidence="1" key="1">
    <citation type="submission" date="2020-08" db="EMBL/GenBank/DDBJ databases">
        <title>Multicomponent nature underlies the extraordinary mechanical properties of spider dragline silk.</title>
        <authorList>
            <person name="Kono N."/>
            <person name="Nakamura H."/>
            <person name="Mori M."/>
            <person name="Yoshida Y."/>
            <person name="Ohtoshi R."/>
            <person name="Malay A.D."/>
            <person name="Moran D.A.P."/>
            <person name="Tomita M."/>
            <person name="Numata K."/>
            <person name="Arakawa K."/>
        </authorList>
    </citation>
    <scope>NUCLEOTIDE SEQUENCE</scope>
</reference>
<feature type="non-terminal residue" evidence="1">
    <location>
        <position position="1"/>
    </location>
</feature>
<name>A0A8X6YF16_9ARAC</name>